<dbReference type="RefSeq" id="WP_124686173.1">
    <property type="nucleotide sequence ID" value="NZ_CP033970.1"/>
</dbReference>
<dbReference type="KEGG" id="cpau:EHF44_23965"/>
<protein>
    <submittedName>
        <fullName evidence="1">Uncharacterized protein</fullName>
    </submittedName>
</protein>
<organism evidence="1 2">
    <name type="scientific">Cupriavidus pauculus</name>
    <dbReference type="NCBI Taxonomy" id="82633"/>
    <lineage>
        <taxon>Bacteria</taxon>
        <taxon>Pseudomonadati</taxon>
        <taxon>Pseudomonadota</taxon>
        <taxon>Betaproteobacteria</taxon>
        <taxon>Burkholderiales</taxon>
        <taxon>Burkholderiaceae</taxon>
        <taxon>Cupriavidus</taxon>
    </lineage>
</organism>
<dbReference type="EMBL" id="CP033970">
    <property type="protein sequence ID" value="AZG16443.1"/>
    <property type="molecule type" value="Genomic_DNA"/>
</dbReference>
<gene>
    <name evidence="1" type="ORF">EHF44_23965</name>
</gene>
<proteinExistence type="predicted"/>
<reference evidence="2" key="1">
    <citation type="submission" date="2018-11" db="EMBL/GenBank/DDBJ databases">
        <title>FDA dAtabase for Regulatory Grade micrObial Sequences (FDA-ARGOS): Supporting development and validation of Infectious Disease Dx tests.</title>
        <authorList>
            <person name="Goldberg B."/>
            <person name="Campos J."/>
            <person name="Tallon L."/>
            <person name="Sadzewicz L."/>
            <person name="Zhao X."/>
            <person name="Vavikolanu K."/>
            <person name="Mehta A."/>
            <person name="Aluvathingal J."/>
            <person name="Nadendla S."/>
            <person name="Geyer C."/>
            <person name="Nandy P."/>
            <person name="Yan Y."/>
            <person name="Sichtig H."/>
        </authorList>
    </citation>
    <scope>NUCLEOTIDE SEQUENCE [LARGE SCALE GENOMIC DNA]</scope>
    <source>
        <strain evidence="2">FDAARGOS_614</strain>
    </source>
</reference>
<name>A0A3G8H796_9BURK</name>
<sequence length="84" mass="9605">MTIPTEPRAWADDPQAIQIAETRTRIRRQIALIRACRRDAGDTALALRVLHTMQHSLRALRWTRAAADRARQPWEPPGAALRQD</sequence>
<accession>A0A3G8H796</accession>
<dbReference type="AlphaFoldDB" id="A0A3G8H796"/>
<evidence type="ECO:0000313" key="2">
    <source>
        <dbReference type="Proteomes" id="UP000270411"/>
    </source>
</evidence>
<dbReference type="Proteomes" id="UP000270411">
    <property type="component" value="Chromosome 2"/>
</dbReference>
<evidence type="ECO:0000313" key="1">
    <source>
        <dbReference type="EMBL" id="AZG16443.1"/>
    </source>
</evidence>